<organism evidence="2 3">
    <name type="scientific">Persicirhabdus sediminis</name>
    <dbReference type="NCBI Taxonomy" id="454144"/>
    <lineage>
        <taxon>Bacteria</taxon>
        <taxon>Pseudomonadati</taxon>
        <taxon>Verrucomicrobiota</taxon>
        <taxon>Verrucomicrobiia</taxon>
        <taxon>Verrucomicrobiales</taxon>
        <taxon>Verrucomicrobiaceae</taxon>
        <taxon>Persicirhabdus</taxon>
    </lineage>
</organism>
<keyword evidence="3" id="KW-1185">Reference proteome</keyword>
<dbReference type="RefSeq" id="WP_200310974.1">
    <property type="nucleotide sequence ID" value="NZ_JAENIM010000037.1"/>
</dbReference>
<evidence type="ECO:0000256" key="1">
    <source>
        <dbReference type="SAM" id="SignalP"/>
    </source>
</evidence>
<accession>A0A8J7MFQ1</accession>
<name>A0A8J7MFQ1_9BACT</name>
<proteinExistence type="predicted"/>
<feature type="signal peptide" evidence="1">
    <location>
        <begin position="1"/>
        <end position="22"/>
    </location>
</feature>
<evidence type="ECO:0008006" key="4">
    <source>
        <dbReference type="Google" id="ProtNLM"/>
    </source>
</evidence>
<gene>
    <name evidence="2" type="ORF">JIN82_07270</name>
</gene>
<keyword evidence="1" id="KW-0732">Signal</keyword>
<sequence>MIRLNATTFLLIAASLTSQLFAQTPADANPSPAEPATAAADAKPEIEQISENEYRIGKVVINKKTRQLKLPAAVHMDKDIIEYVLITNLGKAHEALLITDIKPSNLNIGFKLLSYPESNDLFRQPNPDGSLGTEYYQVDEKIKQQARIQLAIEWADAEGKTQSAPLSSWIANTATKQRMPETPWVYNGSEVFQGNFSADIYGDILSIQPDVNCIANYTGDDRETAEWEPHSKVPKPGTEVTVIISPLKLTK</sequence>
<protein>
    <recommendedName>
        <fullName evidence="4">DUF4424 domain-containing protein</fullName>
    </recommendedName>
</protein>
<dbReference type="EMBL" id="JAENIM010000037">
    <property type="protein sequence ID" value="MBK1790954.1"/>
    <property type="molecule type" value="Genomic_DNA"/>
</dbReference>
<evidence type="ECO:0000313" key="2">
    <source>
        <dbReference type="EMBL" id="MBK1790954.1"/>
    </source>
</evidence>
<dbReference type="NCBIfam" id="NF040466">
    <property type="entry name" value="ydjY_domain"/>
    <property type="match status" value="1"/>
</dbReference>
<comment type="caution">
    <text evidence="2">The sequence shown here is derived from an EMBL/GenBank/DDBJ whole genome shotgun (WGS) entry which is preliminary data.</text>
</comment>
<evidence type="ECO:0000313" key="3">
    <source>
        <dbReference type="Proteomes" id="UP000624703"/>
    </source>
</evidence>
<reference evidence="2" key="1">
    <citation type="submission" date="2021-01" db="EMBL/GenBank/DDBJ databases">
        <title>Modified the classification status of verrucomicrobia.</title>
        <authorList>
            <person name="Feng X."/>
        </authorList>
    </citation>
    <scope>NUCLEOTIDE SEQUENCE</scope>
    <source>
        <strain evidence="2">_KCTC 22039</strain>
    </source>
</reference>
<dbReference type="InterPro" id="IPR047750">
    <property type="entry name" value="YdjY-like"/>
</dbReference>
<dbReference type="Proteomes" id="UP000624703">
    <property type="component" value="Unassembled WGS sequence"/>
</dbReference>
<dbReference type="AlphaFoldDB" id="A0A8J7MFQ1"/>
<feature type="chain" id="PRO_5035216538" description="DUF4424 domain-containing protein" evidence="1">
    <location>
        <begin position="23"/>
        <end position="251"/>
    </location>
</feature>